<dbReference type="InterPro" id="IPR008778">
    <property type="entry name" value="Pirin_C_dom"/>
</dbReference>
<evidence type="ECO:0000313" key="6">
    <source>
        <dbReference type="EMBL" id="CAE7200300.1"/>
    </source>
</evidence>
<feature type="domain" description="Pirin N-terminal" evidence="4">
    <location>
        <begin position="110"/>
        <end position="219"/>
    </location>
</feature>
<evidence type="ECO:0000259" key="4">
    <source>
        <dbReference type="Pfam" id="PF02678"/>
    </source>
</evidence>
<dbReference type="Pfam" id="PF05726">
    <property type="entry name" value="Pirin_C"/>
    <property type="match status" value="1"/>
</dbReference>
<accession>A0A812J990</accession>
<feature type="signal peptide" evidence="3">
    <location>
        <begin position="1"/>
        <end position="25"/>
    </location>
</feature>
<sequence length="903" mass="99029">MAVPRRRLLLSLMAIACWFVQTARGGGFVVAAARGGGRRPARVAGSRVQLQGVSVESMEKYPRLPVWPAWFGLVYILLDLLGKPKVGAWLEDRFGGRVCPMVLRDKAASDPFLLVAHHRHSFNAFDPFRHLFRLLLPEGFPAHPHRGFETVTYVLRGGLVHRDSFGVKKSYGAPSDTSGRGDDAAVQWMTAGSGMLHEEMWRTGGAWESSDQELFQIWVNLPKADKYTSPRMQMLQTPHSSPTVSSAKLGVMTEVHERGPVPSHEPRPGVCVRIIAGQAGGVRSPIETFSEMAILHVTLQAGAEWTWPKPAAWNCMLYTRRGEAILGEETPLPVHHTATLARVNSEEELRVAANSEEAEVLILAGAPLREPVAMGSNIVMNSDEELALASRDLRGGYFGPSWDHADDDATWLSAVAKHWGRMADALRRCPPALKFCLDKQLELASGRSKEQTEPQYLFVAMARCLAVVILASLTAAALAGEDFCTFPVEPTERLCPPSTEALGDLDPTNNCILYSVMGNNKSCSTVCSEKSAKCVNAVDDLRTKKPCQYNKDEPVDCETANYYDLHCICEVPKEVETECDYLHPLKGKNEVECTEGTFTTELKEGGKNCVALARLHKRSTCSDFCESKGATCVDAVDNTVIGKGCEGNYDMVEAVDCDSKGFQDLHCICTKDEPTTTTTTTTPGCDALLPFVNPGEKFCTEGDVVAEREENGANCVIYAVLAKRSSCNDFCEARNTVCVSAIDNLEIGKGCEYDLEEEVTCAHRHFFDIHCVCRKPTHEGCSSVALCDDVCNVTYAEDRHKARCLQHCSSNAEKFLDFAKDAHNLIMHECSFVIVGLMVAAPPARRTGPMDITACTREYCKGLCGAIGYLAGCEEKCLASAHAVSFLLKKFYDTCVDPLEDDQ</sequence>
<comment type="caution">
    <text evidence="6">The sequence shown here is derived from an EMBL/GenBank/DDBJ whole genome shotgun (WGS) entry which is preliminary data.</text>
</comment>
<dbReference type="InterPro" id="IPR014710">
    <property type="entry name" value="RmlC-like_jellyroll"/>
</dbReference>
<proteinExistence type="inferred from homology"/>
<dbReference type="InterPro" id="IPR012093">
    <property type="entry name" value="Pirin"/>
</dbReference>
<evidence type="ECO:0000256" key="3">
    <source>
        <dbReference type="SAM" id="SignalP"/>
    </source>
</evidence>
<gene>
    <name evidence="6" type="ORF">SNAT2548_LOCUS5933</name>
</gene>
<evidence type="ECO:0000313" key="7">
    <source>
        <dbReference type="Proteomes" id="UP000604046"/>
    </source>
</evidence>
<feature type="chain" id="PRO_5032356890" description="Pirin N-terminal domain-containing protein" evidence="3">
    <location>
        <begin position="26"/>
        <end position="903"/>
    </location>
</feature>
<dbReference type="PANTHER" id="PTHR13903">
    <property type="entry name" value="PIRIN-RELATED"/>
    <property type="match status" value="1"/>
</dbReference>
<dbReference type="Proteomes" id="UP000604046">
    <property type="component" value="Unassembled WGS sequence"/>
</dbReference>
<evidence type="ECO:0008006" key="8">
    <source>
        <dbReference type="Google" id="ProtNLM"/>
    </source>
</evidence>
<dbReference type="PANTHER" id="PTHR13903:SF8">
    <property type="entry name" value="PIRIN"/>
    <property type="match status" value="1"/>
</dbReference>
<dbReference type="AlphaFoldDB" id="A0A812J990"/>
<keyword evidence="3" id="KW-0732">Signal</keyword>
<name>A0A812J990_9DINO</name>
<dbReference type="InterPro" id="IPR011051">
    <property type="entry name" value="RmlC_Cupin_sf"/>
</dbReference>
<feature type="domain" description="Pirin C-terminal" evidence="5">
    <location>
        <begin position="295"/>
        <end position="399"/>
    </location>
</feature>
<dbReference type="OrthoDB" id="407031at2759"/>
<comment type="similarity">
    <text evidence="1 2">Belongs to the pirin family.</text>
</comment>
<keyword evidence="7" id="KW-1185">Reference proteome</keyword>
<dbReference type="InterPro" id="IPR003829">
    <property type="entry name" value="Pirin_N_dom"/>
</dbReference>
<dbReference type="CDD" id="cd02247">
    <property type="entry name" value="cupin_pirin_C"/>
    <property type="match status" value="1"/>
</dbReference>
<evidence type="ECO:0000256" key="2">
    <source>
        <dbReference type="RuleBase" id="RU003457"/>
    </source>
</evidence>
<evidence type="ECO:0000256" key="1">
    <source>
        <dbReference type="ARBA" id="ARBA00008416"/>
    </source>
</evidence>
<protein>
    <recommendedName>
        <fullName evidence="8">Pirin N-terminal domain-containing protein</fullName>
    </recommendedName>
</protein>
<dbReference type="Pfam" id="PF02678">
    <property type="entry name" value="Pirin"/>
    <property type="match status" value="1"/>
</dbReference>
<dbReference type="SUPFAM" id="SSF51182">
    <property type="entry name" value="RmlC-like cupins"/>
    <property type="match status" value="1"/>
</dbReference>
<reference evidence="6" key="1">
    <citation type="submission" date="2021-02" db="EMBL/GenBank/DDBJ databases">
        <authorList>
            <person name="Dougan E. K."/>
            <person name="Rhodes N."/>
            <person name="Thang M."/>
            <person name="Chan C."/>
        </authorList>
    </citation>
    <scope>NUCLEOTIDE SEQUENCE</scope>
</reference>
<dbReference type="Gene3D" id="2.60.120.10">
    <property type="entry name" value="Jelly Rolls"/>
    <property type="match status" value="1"/>
</dbReference>
<organism evidence="6 7">
    <name type="scientific">Symbiodinium natans</name>
    <dbReference type="NCBI Taxonomy" id="878477"/>
    <lineage>
        <taxon>Eukaryota</taxon>
        <taxon>Sar</taxon>
        <taxon>Alveolata</taxon>
        <taxon>Dinophyceae</taxon>
        <taxon>Suessiales</taxon>
        <taxon>Symbiodiniaceae</taxon>
        <taxon>Symbiodinium</taxon>
    </lineage>
</organism>
<dbReference type="EMBL" id="CAJNDS010000385">
    <property type="protein sequence ID" value="CAE7200300.1"/>
    <property type="molecule type" value="Genomic_DNA"/>
</dbReference>
<evidence type="ECO:0000259" key="5">
    <source>
        <dbReference type="Pfam" id="PF05726"/>
    </source>
</evidence>
<dbReference type="CDD" id="cd02909">
    <property type="entry name" value="cupin_pirin_N"/>
    <property type="match status" value="1"/>
</dbReference>